<dbReference type="KEGG" id="lcic:INQ41_03060"/>
<dbReference type="AlphaFoldDB" id="A0A7S6ZSN8"/>
<dbReference type="GO" id="GO:0035438">
    <property type="term" value="F:cyclic-di-GMP binding"/>
    <property type="evidence" value="ECO:0007669"/>
    <property type="project" value="InterPro"/>
</dbReference>
<reference evidence="3 4" key="1">
    <citation type="submission" date="2020-10" db="EMBL/GenBank/DDBJ databases">
        <title>complete genome sequencing of Lysobacter sp. H21R20.</title>
        <authorList>
            <person name="Bae J.-W."/>
            <person name="Lee S.-Y."/>
        </authorList>
    </citation>
    <scope>NUCLEOTIDE SEQUENCE [LARGE SCALE GENOMIC DNA]</scope>
    <source>
        <strain evidence="3 4">H21R20</strain>
    </source>
</reference>
<feature type="region of interest" description="Disordered" evidence="1">
    <location>
        <begin position="1"/>
        <end position="32"/>
    </location>
</feature>
<gene>
    <name evidence="3" type="ORF">INQ41_03060</name>
</gene>
<dbReference type="RefSeq" id="WP_193986113.1">
    <property type="nucleotide sequence ID" value="NZ_CP063656.1"/>
</dbReference>
<dbReference type="Pfam" id="PF07238">
    <property type="entry name" value="PilZ"/>
    <property type="match status" value="1"/>
</dbReference>
<evidence type="ECO:0000313" key="4">
    <source>
        <dbReference type="Proteomes" id="UP000594059"/>
    </source>
</evidence>
<dbReference type="EMBL" id="CP063656">
    <property type="protein sequence ID" value="QOW20043.1"/>
    <property type="molecule type" value="Genomic_DNA"/>
</dbReference>
<evidence type="ECO:0000259" key="2">
    <source>
        <dbReference type="Pfam" id="PF07238"/>
    </source>
</evidence>
<evidence type="ECO:0000256" key="1">
    <source>
        <dbReference type="SAM" id="MobiDB-lite"/>
    </source>
</evidence>
<proteinExistence type="predicted"/>
<keyword evidence="4" id="KW-1185">Reference proteome</keyword>
<organism evidence="3 4">
    <name type="scientific">Novilysobacter ciconiae</name>
    <dbReference type="NCBI Taxonomy" id="2781022"/>
    <lineage>
        <taxon>Bacteria</taxon>
        <taxon>Pseudomonadati</taxon>
        <taxon>Pseudomonadota</taxon>
        <taxon>Gammaproteobacteria</taxon>
        <taxon>Lysobacterales</taxon>
        <taxon>Lysobacteraceae</taxon>
        <taxon>Novilysobacter</taxon>
    </lineage>
</organism>
<dbReference type="Proteomes" id="UP000594059">
    <property type="component" value="Chromosome"/>
</dbReference>
<feature type="domain" description="PilZ" evidence="2">
    <location>
        <begin position="24"/>
        <end position="134"/>
    </location>
</feature>
<sequence>MSASPPRPAERGPGAGAATGSDARRRRRRPVSGIVEVIDSMSERVIGQLGNVSETGMLLLASTPLVEDALYQVRFTLAGSQPSGGAAPTGGGQVEVGVHLLWQEDAGAAGKSWAGFRFINLPEPGRQRLRDWLASSP</sequence>
<accession>A0A7S6ZSN8</accession>
<evidence type="ECO:0000313" key="3">
    <source>
        <dbReference type="EMBL" id="QOW20043.1"/>
    </source>
</evidence>
<protein>
    <submittedName>
        <fullName evidence="3">PilZ domain-containing protein</fullName>
    </submittedName>
</protein>
<dbReference type="InterPro" id="IPR009875">
    <property type="entry name" value="PilZ_domain"/>
</dbReference>
<name>A0A7S6ZSN8_9GAMM</name>